<organism evidence="1 2">
    <name type="scientific">Citrus sinensis</name>
    <name type="common">Sweet orange</name>
    <name type="synonym">Citrus aurantium var. sinensis</name>
    <dbReference type="NCBI Taxonomy" id="2711"/>
    <lineage>
        <taxon>Eukaryota</taxon>
        <taxon>Viridiplantae</taxon>
        <taxon>Streptophyta</taxon>
        <taxon>Embryophyta</taxon>
        <taxon>Tracheophyta</taxon>
        <taxon>Spermatophyta</taxon>
        <taxon>Magnoliopsida</taxon>
        <taxon>eudicotyledons</taxon>
        <taxon>Gunneridae</taxon>
        <taxon>Pentapetalae</taxon>
        <taxon>rosids</taxon>
        <taxon>malvids</taxon>
        <taxon>Sapindales</taxon>
        <taxon>Rutaceae</taxon>
        <taxon>Aurantioideae</taxon>
        <taxon>Citrus</taxon>
    </lineage>
</organism>
<sequence length="79" mass="8641">MECLKSIASAGFPEKMTGYLGLMLLLDERQEVPMVVTNSLKQDLNHINQYIVGLALCALGNICSAEMACDLAPEVERLL</sequence>
<accession>A0ACB8NR97</accession>
<comment type="caution">
    <text evidence="1">The sequence shown here is derived from an EMBL/GenBank/DDBJ whole genome shotgun (WGS) entry which is preliminary data.</text>
</comment>
<gene>
    <name evidence="1" type="ORF">KPL71_000786</name>
</gene>
<protein>
    <submittedName>
        <fullName evidence="1">Uncharacterized protein</fullName>
    </submittedName>
</protein>
<evidence type="ECO:0000313" key="1">
    <source>
        <dbReference type="EMBL" id="KAH9800747.1"/>
    </source>
</evidence>
<proteinExistence type="predicted"/>
<dbReference type="EMBL" id="CM039170">
    <property type="protein sequence ID" value="KAH9800747.1"/>
    <property type="molecule type" value="Genomic_DNA"/>
</dbReference>
<reference evidence="2" key="1">
    <citation type="journal article" date="2023" name="Hortic. Res.">
        <title>A chromosome-level phased genome enabling allele-level studies in sweet orange: a case study on citrus Huanglongbing tolerance.</title>
        <authorList>
            <person name="Wu B."/>
            <person name="Yu Q."/>
            <person name="Deng Z."/>
            <person name="Duan Y."/>
            <person name="Luo F."/>
            <person name="Gmitter F. Jr."/>
        </authorList>
    </citation>
    <scope>NUCLEOTIDE SEQUENCE [LARGE SCALE GENOMIC DNA]</scope>
    <source>
        <strain evidence="2">cv. Valencia</strain>
    </source>
</reference>
<keyword evidence="2" id="KW-1185">Reference proteome</keyword>
<evidence type="ECO:0000313" key="2">
    <source>
        <dbReference type="Proteomes" id="UP000829398"/>
    </source>
</evidence>
<name>A0ACB8NR97_CITSI</name>
<dbReference type="Proteomes" id="UP000829398">
    <property type="component" value="Chromosome 1"/>
</dbReference>